<organism evidence="2 3">
    <name type="scientific">Puccinia coronata f. sp. avenae</name>
    <dbReference type="NCBI Taxonomy" id="200324"/>
    <lineage>
        <taxon>Eukaryota</taxon>
        <taxon>Fungi</taxon>
        <taxon>Dikarya</taxon>
        <taxon>Basidiomycota</taxon>
        <taxon>Pucciniomycotina</taxon>
        <taxon>Pucciniomycetes</taxon>
        <taxon>Pucciniales</taxon>
        <taxon>Pucciniaceae</taxon>
        <taxon>Puccinia</taxon>
    </lineage>
</organism>
<dbReference type="EMBL" id="PGCJ01000049">
    <property type="protein sequence ID" value="PLW54224.1"/>
    <property type="molecule type" value="Genomic_DNA"/>
</dbReference>
<sequence length="204" mass="23919">MSDPELSRHCHRKWRPDQLGNLEDPSMDPESWSILLEKQLWRHEDRLGILVQKHRSPEDPPSHRLEALEQEVLDHGKELGRLERQLHSGDEVDQYGEELDRSEQQLQPGAEVNYGEELAKLQQQLHPHAEDSPGHLRPLDGQPTAESIRLEQQDITHIMEFKKRVGVRRLMEEFSKTLIPIFKHGGVLKDPRVKLRERLRHLTH</sequence>
<evidence type="ECO:0000256" key="1">
    <source>
        <dbReference type="SAM" id="MobiDB-lite"/>
    </source>
</evidence>
<dbReference type="AlphaFoldDB" id="A0A2N5VW57"/>
<protein>
    <submittedName>
        <fullName evidence="2">Uncharacterized protein</fullName>
    </submittedName>
</protein>
<proteinExistence type="predicted"/>
<evidence type="ECO:0000313" key="2">
    <source>
        <dbReference type="EMBL" id="PLW54224.1"/>
    </source>
</evidence>
<gene>
    <name evidence="2" type="ORF">PCANC_04552</name>
</gene>
<name>A0A2N5VW57_9BASI</name>
<accession>A0A2N5VW57</accession>
<comment type="caution">
    <text evidence="2">The sequence shown here is derived from an EMBL/GenBank/DDBJ whole genome shotgun (WGS) entry which is preliminary data.</text>
</comment>
<keyword evidence="3" id="KW-1185">Reference proteome</keyword>
<evidence type="ECO:0000313" key="3">
    <source>
        <dbReference type="Proteomes" id="UP000235388"/>
    </source>
</evidence>
<feature type="region of interest" description="Disordered" evidence="1">
    <location>
        <begin position="1"/>
        <end position="28"/>
    </location>
</feature>
<dbReference type="Proteomes" id="UP000235388">
    <property type="component" value="Unassembled WGS sequence"/>
</dbReference>
<reference evidence="2 3" key="1">
    <citation type="submission" date="2017-11" db="EMBL/GenBank/DDBJ databases">
        <title>De novo assembly and phasing of dikaryotic genomes from two isolates of Puccinia coronata f. sp. avenae, the causal agent of oat crown rust.</title>
        <authorList>
            <person name="Miller M.E."/>
            <person name="Zhang Y."/>
            <person name="Omidvar V."/>
            <person name="Sperschneider J."/>
            <person name="Schwessinger B."/>
            <person name="Raley C."/>
            <person name="Palmer J.M."/>
            <person name="Garnica D."/>
            <person name="Upadhyaya N."/>
            <person name="Rathjen J."/>
            <person name="Taylor J.M."/>
            <person name="Park R.F."/>
            <person name="Dodds P.N."/>
            <person name="Hirsch C.D."/>
            <person name="Kianian S.F."/>
            <person name="Figueroa M."/>
        </authorList>
    </citation>
    <scope>NUCLEOTIDE SEQUENCE [LARGE SCALE GENOMIC DNA]</scope>
    <source>
        <strain evidence="2">12NC29</strain>
    </source>
</reference>